<dbReference type="Gene3D" id="2.60.220.30">
    <property type="match status" value="1"/>
</dbReference>
<comment type="caution">
    <text evidence="2">The sequence shown here is derived from an EMBL/GenBank/DDBJ whole genome shotgun (WGS) entry which is preliminary data.</text>
</comment>
<reference evidence="3" key="1">
    <citation type="journal article" date="2019" name="Int. J. Syst. Evol. Microbiol.">
        <title>The Global Catalogue of Microorganisms (GCM) 10K type strain sequencing project: providing services to taxonomists for standard genome sequencing and annotation.</title>
        <authorList>
            <consortium name="The Broad Institute Genomics Platform"/>
            <consortium name="The Broad Institute Genome Sequencing Center for Infectious Disease"/>
            <person name="Wu L."/>
            <person name="Ma J."/>
        </authorList>
    </citation>
    <scope>NUCLEOTIDE SEQUENCE [LARGE SCALE GENOMIC DNA]</scope>
    <source>
        <strain evidence="3">JCM 17927</strain>
    </source>
</reference>
<feature type="signal peptide" evidence="1">
    <location>
        <begin position="1"/>
        <end position="24"/>
    </location>
</feature>
<keyword evidence="3" id="KW-1185">Reference proteome</keyword>
<dbReference type="PROSITE" id="PS51257">
    <property type="entry name" value="PROKAR_LIPOPROTEIN"/>
    <property type="match status" value="1"/>
</dbReference>
<dbReference type="RefSeq" id="WP_345242889.1">
    <property type="nucleotide sequence ID" value="NZ_BAABHD010000022.1"/>
</dbReference>
<evidence type="ECO:0000313" key="2">
    <source>
        <dbReference type="EMBL" id="GAA4453669.1"/>
    </source>
</evidence>
<evidence type="ECO:0000256" key="1">
    <source>
        <dbReference type="SAM" id="SignalP"/>
    </source>
</evidence>
<feature type="chain" id="PRO_5045589539" description="ZU5 domain-containing protein" evidence="1">
    <location>
        <begin position="25"/>
        <end position="423"/>
    </location>
</feature>
<evidence type="ECO:0000313" key="3">
    <source>
        <dbReference type="Proteomes" id="UP001501175"/>
    </source>
</evidence>
<evidence type="ECO:0008006" key="4">
    <source>
        <dbReference type="Google" id="ProtNLM"/>
    </source>
</evidence>
<dbReference type="EMBL" id="BAABHD010000022">
    <property type="protein sequence ID" value="GAA4453669.1"/>
    <property type="molecule type" value="Genomic_DNA"/>
</dbReference>
<gene>
    <name evidence="2" type="ORF">GCM10023189_19090</name>
</gene>
<protein>
    <recommendedName>
        <fullName evidence="4">ZU5 domain-containing protein</fullName>
    </recommendedName>
</protein>
<dbReference type="Proteomes" id="UP001501175">
    <property type="component" value="Unassembled WGS sequence"/>
</dbReference>
<keyword evidence="1" id="KW-0732">Signal</keyword>
<name>A0ABP8MSE7_9BACT</name>
<organism evidence="2 3">
    <name type="scientific">Nibrella saemangeumensis</name>
    <dbReference type="NCBI Taxonomy" id="1084526"/>
    <lineage>
        <taxon>Bacteria</taxon>
        <taxon>Pseudomonadati</taxon>
        <taxon>Bacteroidota</taxon>
        <taxon>Cytophagia</taxon>
        <taxon>Cytophagales</taxon>
        <taxon>Spirosomataceae</taxon>
        <taxon>Nibrella</taxon>
    </lineage>
</organism>
<sequence>MKKVNQYLLMAWIGLASLTACKHAETEIKPGTTTELPSAYTEVGQPKGAVVSKTIGPNGGTIATTDGRVQLVLPAGALDKETTISIQPITSHTPNGLNLAYRFSPDGTQFKKPATLTFQYNAAGVTINDPDAFGVAYQRSNRAWYAVDGVRVDTEKRQITAPMKHFSDWSPFEEAQLDSLTIDNGARNFDGLVDYGESINLYVRQMRRGTTDESGEAMLELDNSRQQQWKLAGDGKLESNGWMATYTAPKTEPKRNPVTVSVQVNFVGKNKNVTLARDIYVGAGYLKVTFKGQTRVYTGLTLNDDTTPWQISGGETEDDYVYIHLNTHQPGEYSFGEWGSRKASDSFIKYQYGDKIYASDKGWCMSKGNYAFPAKGKVTLTEYVRGKVARGTFEGNLVDMDVEDCINSGPGISGEFFVRGTKK</sequence>
<accession>A0ABP8MSE7</accession>
<proteinExistence type="predicted"/>